<organism evidence="1 2">
    <name type="scientific">Cohnella luojiensis</name>
    <dbReference type="NCBI Taxonomy" id="652876"/>
    <lineage>
        <taxon>Bacteria</taxon>
        <taxon>Bacillati</taxon>
        <taxon>Bacillota</taxon>
        <taxon>Bacilli</taxon>
        <taxon>Bacillales</taxon>
        <taxon>Paenibacillaceae</taxon>
        <taxon>Cohnella</taxon>
    </lineage>
</organism>
<protein>
    <submittedName>
        <fullName evidence="1">Uncharacterized protein</fullName>
    </submittedName>
</protein>
<dbReference type="EMBL" id="SOMN01000001">
    <property type="protein sequence ID" value="TFE31645.1"/>
    <property type="molecule type" value="Genomic_DNA"/>
</dbReference>
<dbReference type="AlphaFoldDB" id="A0A4Y8M928"/>
<evidence type="ECO:0000313" key="1">
    <source>
        <dbReference type="EMBL" id="TFE31645.1"/>
    </source>
</evidence>
<proteinExistence type="predicted"/>
<name>A0A4Y8M928_9BACL</name>
<comment type="caution">
    <text evidence="1">The sequence shown here is derived from an EMBL/GenBank/DDBJ whole genome shotgun (WGS) entry which is preliminary data.</text>
</comment>
<reference evidence="1 2" key="1">
    <citation type="submission" date="2019-03" db="EMBL/GenBank/DDBJ databases">
        <title>Cohnella endophytica sp. nov., a novel endophytic bacterium isolated from bark of Sonneratia apetala.</title>
        <authorList>
            <person name="Tuo L."/>
        </authorList>
    </citation>
    <scope>NUCLEOTIDE SEQUENCE [LARGE SCALE GENOMIC DNA]</scope>
    <source>
        <strain evidence="1 2">CCTCC AB 208254</strain>
    </source>
</reference>
<gene>
    <name evidence="1" type="ORF">E2980_00775</name>
</gene>
<accession>A0A4Y8M928</accession>
<evidence type="ECO:0000313" key="2">
    <source>
        <dbReference type="Proteomes" id="UP000297900"/>
    </source>
</evidence>
<sequence>MKIKTGRKNERHRRKLAACRKTFHGSTQIRVHPRFFAQKSRTLMSTADLPEINLRRGGLDRFFTGYQCREEEARI</sequence>
<dbReference type="Proteomes" id="UP000297900">
    <property type="component" value="Unassembled WGS sequence"/>
</dbReference>
<dbReference type="RefSeq" id="WP_135150216.1">
    <property type="nucleotide sequence ID" value="NZ_SOMN01000001.1"/>
</dbReference>
<keyword evidence="2" id="KW-1185">Reference proteome</keyword>